<accession>A0A1C4F4Y3</accession>
<dbReference type="AlphaFoldDB" id="A0A1C4F4Y3"/>
<gene>
    <name evidence="1" type="ORF">BTT61001_03940</name>
</gene>
<dbReference type="Gene3D" id="3.30.460.10">
    <property type="entry name" value="Beta Polymerase, domain 2"/>
    <property type="match status" value="1"/>
</dbReference>
<dbReference type="EMBL" id="FMBI01000034">
    <property type="protein sequence ID" value="SCC50723.1"/>
    <property type="molecule type" value="Genomic_DNA"/>
</dbReference>
<organism evidence="1 2">
    <name type="scientific">Bacillus thuringiensis</name>
    <dbReference type="NCBI Taxonomy" id="1428"/>
    <lineage>
        <taxon>Bacteria</taxon>
        <taxon>Bacillati</taxon>
        <taxon>Bacillota</taxon>
        <taxon>Bacilli</taxon>
        <taxon>Bacillales</taxon>
        <taxon>Bacillaceae</taxon>
        <taxon>Bacillus</taxon>
        <taxon>Bacillus cereus group</taxon>
    </lineage>
</organism>
<evidence type="ECO:0000313" key="2">
    <source>
        <dbReference type="Proteomes" id="UP000195991"/>
    </source>
</evidence>
<dbReference type="Pfam" id="PF04229">
    <property type="entry name" value="GrpB"/>
    <property type="match status" value="1"/>
</dbReference>
<dbReference type="InterPro" id="IPR043519">
    <property type="entry name" value="NT_sf"/>
</dbReference>
<dbReference type="PANTHER" id="PTHR34822:SF1">
    <property type="entry name" value="GRPB FAMILY PROTEIN"/>
    <property type="match status" value="1"/>
</dbReference>
<protein>
    <submittedName>
        <fullName evidence="1">Glutamate-rich protein GrpB</fullName>
    </submittedName>
</protein>
<dbReference type="Proteomes" id="UP000195991">
    <property type="component" value="Unassembled WGS sequence"/>
</dbReference>
<dbReference type="PANTHER" id="PTHR34822">
    <property type="entry name" value="GRPB DOMAIN PROTEIN (AFU_ORTHOLOGUE AFUA_1G01530)"/>
    <property type="match status" value="1"/>
</dbReference>
<reference evidence="1 2" key="1">
    <citation type="submission" date="2016-08" db="EMBL/GenBank/DDBJ databases">
        <authorList>
            <person name="Seilhamer J.J."/>
        </authorList>
    </citation>
    <scope>NUCLEOTIDE SEQUENCE [LARGE SCALE GENOMIC DNA]</scope>
    <source>
        <strain evidence="1 2">IEBC_T61001</strain>
    </source>
</reference>
<dbReference type="RefSeq" id="WP_087984044.1">
    <property type="nucleotide sequence ID" value="NZ_FMBI01000034.1"/>
</dbReference>
<evidence type="ECO:0000313" key="1">
    <source>
        <dbReference type="EMBL" id="SCC50723.1"/>
    </source>
</evidence>
<sequence>MKQRITIEEYNIKWESEFNKIHTLINNVMEDSIVAIEHVGSTSVKGLAAKPILDIDIVIEEYEIFPEVVKSLETIGYYHQGDWSFKGREAFGRKDAFVPWSEENTVWMEHHLYVCDKNSEELRKHIAFRDYLREHEAVAAEYGSLKKELARELKHRSSYSEGKTAFITNILEKIN</sequence>
<name>A0A1C4F4Y3_BACTU</name>
<dbReference type="InterPro" id="IPR007344">
    <property type="entry name" value="GrpB/CoaE"/>
</dbReference>
<proteinExistence type="predicted"/>
<dbReference type="SUPFAM" id="SSF81301">
    <property type="entry name" value="Nucleotidyltransferase"/>
    <property type="match status" value="1"/>
</dbReference>